<feature type="compositionally biased region" description="Basic and acidic residues" evidence="1">
    <location>
        <begin position="822"/>
        <end position="843"/>
    </location>
</feature>
<gene>
    <name evidence="3" type="ORF">PR001_g24372</name>
</gene>
<accession>A0A6A3IF36</accession>
<dbReference type="PANTHER" id="PTHR44329:SF214">
    <property type="entry name" value="PROTEIN KINASE DOMAIN-CONTAINING PROTEIN"/>
    <property type="match status" value="1"/>
</dbReference>
<feature type="region of interest" description="Disordered" evidence="1">
    <location>
        <begin position="1236"/>
        <end position="1257"/>
    </location>
</feature>
<reference evidence="3 4" key="1">
    <citation type="submission" date="2018-09" db="EMBL/GenBank/DDBJ databases">
        <title>Genomic investigation of the strawberry pathogen Phytophthora fragariae indicates pathogenicity is determined by transcriptional variation in three key races.</title>
        <authorList>
            <person name="Adams T.M."/>
            <person name="Armitage A.D."/>
            <person name="Sobczyk M.K."/>
            <person name="Bates H.J."/>
            <person name="Dunwell J.M."/>
            <person name="Nellist C.F."/>
            <person name="Harrison R.J."/>
        </authorList>
    </citation>
    <scope>NUCLEOTIDE SEQUENCE [LARGE SCALE GENOMIC DNA]</scope>
    <source>
        <strain evidence="3 4">SCRP249</strain>
    </source>
</reference>
<name>A0A6A3IF36_9STRA</name>
<protein>
    <recommendedName>
        <fullName evidence="2">Protein kinase domain-containing protein</fullName>
    </recommendedName>
</protein>
<feature type="region of interest" description="Disordered" evidence="1">
    <location>
        <begin position="927"/>
        <end position="1018"/>
    </location>
</feature>
<dbReference type="PROSITE" id="PS50011">
    <property type="entry name" value="PROTEIN_KINASE_DOM"/>
    <property type="match status" value="2"/>
</dbReference>
<feature type="compositionally biased region" description="Polar residues" evidence="1">
    <location>
        <begin position="807"/>
        <end position="821"/>
    </location>
</feature>
<dbReference type="GO" id="GO:0005524">
    <property type="term" value="F:ATP binding"/>
    <property type="evidence" value="ECO:0007669"/>
    <property type="project" value="InterPro"/>
</dbReference>
<dbReference type="InterPro" id="IPR051681">
    <property type="entry name" value="Ser/Thr_Kinases-Pseudokinases"/>
</dbReference>
<feature type="domain" description="Protein kinase" evidence="2">
    <location>
        <begin position="153"/>
        <end position="482"/>
    </location>
</feature>
<feature type="compositionally biased region" description="Basic and acidic residues" evidence="1">
    <location>
        <begin position="1236"/>
        <end position="1251"/>
    </location>
</feature>
<sequence>MRVGKKFTQKLRAAQAQRRNSRFTYRALGQGFLKNLVALTARIDWENVDLPIYSCWNRVMEQLWPYYGTETYEGRILLELANFAPLVHILVSAIQVAVNIVRSREAKRAKLLTTWLQKLQAERDRQMKFFEEMLQDSTRVLVEIGDESKQLKFMTRLKHSVESYGDVLTEHELDVISAVYDTVARLSDLVVVETPEWFTTSEMEWEDAQVSTLTGGEEECLRAVSIWGELNHPNIRKFFGACHVGNPLIVHEKTLPITSRGFSWDHMLDAACGLAYLHDRGLVHTALSTGNIVWTARQQLDGKAVLSGINLVRMEDASKPQLVKRCGQLISDAGPVAFPTILARELFYSYAEFVPVFNLVWLIFSAIHHGAVTYRWDLISKRRSRLGCCNPPCVLSDIQAFGFTIAEIMVTSANTPVHHLLRSRLCRLRARRQMSRYIRSRRLGVRPKLVREEEWGLLVGMCAEDPADRMTMLQVVNNIDGLARKENGTGISGRGDANAVVTNIDAYTYNGGTISDMLEDAETLCNQLEESSSVHQPVLDRIVDIYKQLQNTVVKQLEVEDFVLILSGFIRLLDDEDTYSSVRKSWTIAGKNYSIHHHIDRFLARSPLNDTAEVHHWHPNAQYSQGTRLVPIREHEVGGLPTWLIPVHQIELGRHLASGSFGAVYEGTWLGSKVVVKQVLTDQADADNRNQFKAEADLWFSLNHDHIIKLYGACHDERPFFVCERATRGTLTSFAKGKERLEIWSYIHQALLGLRHLHDHGIVHGDLKGNNILVCDDGVKLADFGMSFIANRPETMTEPFSLASVLNPASQSSQETQQGENLDQREQTMEHTSRNRSRGSDRYAKPSELLQQIGLMGKEVVKILKRMGWEVCDPKALQEHKLYYAPGGRAKGEMAVHGEDFFVGEGGLYAYILNKGGIRFLLPDEDWSSESKVKSESDVEIMEQPPAHAETTQRTLNPTTALKQTLPTASTNSGPQQPPRKRRKKLCTADGKAESKAKPVKRQVRKPRKKPVATQDDTKLSAPIKSVKEESIPFIAADGCGQLVQFGAYEAALTARGWRAQLLQDIDLHLLRSVAGIARRQSALAATGQKSPSRLSEDAGPPHEGIAQEVKTLSSGIKASQNDLSSMIAAIIAQAERVELPQRIECAARIGIPAFVSTGSGNLVLLGDIERHVLLIVAALRQYLRVRNIVSLSECDRSAHGGANRPDLRALQLNIEKMNAELNELSTVIRNSVPQELEHNTDGARRRHGDDSEQWLV</sequence>
<evidence type="ECO:0000256" key="1">
    <source>
        <dbReference type="SAM" id="MobiDB-lite"/>
    </source>
</evidence>
<dbReference type="InterPro" id="IPR000719">
    <property type="entry name" value="Prot_kinase_dom"/>
</dbReference>
<dbReference type="GO" id="GO:0004674">
    <property type="term" value="F:protein serine/threonine kinase activity"/>
    <property type="evidence" value="ECO:0007669"/>
    <property type="project" value="TreeGrafter"/>
</dbReference>
<feature type="compositionally biased region" description="Basic residues" evidence="1">
    <location>
        <begin position="998"/>
        <end position="1011"/>
    </location>
</feature>
<dbReference type="InterPro" id="IPR011009">
    <property type="entry name" value="Kinase-like_dom_sf"/>
</dbReference>
<dbReference type="SMART" id="SM00220">
    <property type="entry name" value="S_TKc"/>
    <property type="match status" value="1"/>
</dbReference>
<evidence type="ECO:0000259" key="2">
    <source>
        <dbReference type="PROSITE" id="PS50011"/>
    </source>
</evidence>
<feature type="compositionally biased region" description="Polar residues" evidence="1">
    <location>
        <begin position="950"/>
        <end position="975"/>
    </location>
</feature>
<feature type="domain" description="Protein kinase" evidence="2">
    <location>
        <begin position="650"/>
        <end position="902"/>
    </location>
</feature>
<dbReference type="PROSITE" id="PS00108">
    <property type="entry name" value="PROTEIN_KINASE_ST"/>
    <property type="match status" value="1"/>
</dbReference>
<comment type="caution">
    <text evidence="3">The sequence shown here is derived from an EMBL/GenBank/DDBJ whole genome shotgun (WGS) entry which is preliminary data.</text>
</comment>
<evidence type="ECO:0000313" key="4">
    <source>
        <dbReference type="Proteomes" id="UP000429607"/>
    </source>
</evidence>
<dbReference type="CDD" id="cd00180">
    <property type="entry name" value="PKc"/>
    <property type="match status" value="1"/>
</dbReference>
<dbReference type="Gene3D" id="3.30.200.20">
    <property type="entry name" value="Phosphorylase Kinase, domain 1"/>
    <property type="match status" value="1"/>
</dbReference>
<dbReference type="EMBL" id="QXFV01003090">
    <property type="protein sequence ID" value="KAE8980082.1"/>
    <property type="molecule type" value="Genomic_DNA"/>
</dbReference>
<evidence type="ECO:0000313" key="3">
    <source>
        <dbReference type="EMBL" id="KAE8980082.1"/>
    </source>
</evidence>
<dbReference type="PANTHER" id="PTHR44329">
    <property type="entry name" value="SERINE/THREONINE-PROTEIN KINASE TNNI3K-RELATED"/>
    <property type="match status" value="1"/>
</dbReference>
<dbReference type="Proteomes" id="UP000429607">
    <property type="component" value="Unassembled WGS sequence"/>
</dbReference>
<feature type="region of interest" description="Disordered" evidence="1">
    <location>
        <begin position="807"/>
        <end position="843"/>
    </location>
</feature>
<dbReference type="AlphaFoldDB" id="A0A6A3IF36"/>
<proteinExistence type="predicted"/>
<organism evidence="3 4">
    <name type="scientific">Phytophthora rubi</name>
    <dbReference type="NCBI Taxonomy" id="129364"/>
    <lineage>
        <taxon>Eukaryota</taxon>
        <taxon>Sar</taxon>
        <taxon>Stramenopiles</taxon>
        <taxon>Oomycota</taxon>
        <taxon>Peronosporomycetes</taxon>
        <taxon>Peronosporales</taxon>
        <taxon>Peronosporaceae</taxon>
        <taxon>Phytophthora</taxon>
    </lineage>
</organism>
<dbReference type="Gene3D" id="1.10.510.10">
    <property type="entry name" value="Transferase(Phosphotransferase) domain 1"/>
    <property type="match status" value="2"/>
</dbReference>
<dbReference type="Pfam" id="PF00069">
    <property type="entry name" value="Pkinase"/>
    <property type="match status" value="1"/>
</dbReference>
<dbReference type="InterPro" id="IPR008271">
    <property type="entry name" value="Ser/Thr_kinase_AS"/>
</dbReference>
<dbReference type="SUPFAM" id="SSF56112">
    <property type="entry name" value="Protein kinase-like (PK-like)"/>
    <property type="match status" value="2"/>
</dbReference>